<gene>
    <name evidence="3" type="primary">sctQ</name>
    <name evidence="3" type="ORF">RXV79_04085</name>
</gene>
<name>A0ABZ0CWA0_9BURK</name>
<dbReference type="NCBIfam" id="TIGR02551">
    <property type="entry name" value="SpaO_YscQ"/>
    <property type="match status" value="1"/>
</dbReference>
<dbReference type="PANTHER" id="PTHR30034">
    <property type="entry name" value="FLAGELLAR MOTOR SWITCH PROTEIN FLIM"/>
    <property type="match status" value="1"/>
</dbReference>
<sequence>MSAEMVATLVHDAVTELGAATLLPRADEATVRALNRLYASAALHAVTAGGKNYRLAWRLDGAAEGGLYERYRFKLGPHVGHLGLDAPSVEALLGEPRGHLLPRDLRYILLADALHPLVDTLEKTLRLHFEWQPPDGDAREPRGPLDDPQRAAVFTAASEDGATRLRGFIQLESPAALDALVPPHVRARSPAGPTSPMVDALFERLRFPLAFRIGTTPIRLREVASIRPGDIVSIEQWASSGAAIVLTAELGGHAGRQLVAHAEGSRITVQQSKEPAMNRDMPLAAPAAAADAAEPSAHLPIDRLDALEVALRFEVGDLSLSLGELKNIRPGHVFDLGQPLNRCTVRIVAHGNVLGKGHLVAVGDRLGVRVSEFAPNEI</sequence>
<protein>
    <submittedName>
        <fullName evidence="3">Type III secretion system cytoplasmic ring protein SctQ</fullName>
    </submittedName>
</protein>
<dbReference type="InterPro" id="IPR013385">
    <property type="entry name" value="T3SS_SpaO/YscQ/SpaO"/>
</dbReference>
<feature type="domain" description="Flagellar motor switch protein FliN-like C-terminal" evidence="2">
    <location>
        <begin position="303"/>
        <end position="373"/>
    </location>
</feature>
<evidence type="ECO:0000259" key="2">
    <source>
        <dbReference type="Pfam" id="PF01052"/>
    </source>
</evidence>
<organism evidence="3 4">
    <name type="scientific">Piscinibacter gummiphilus</name>
    <dbReference type="NCBI Taxonomy" id="946333"/>
    <lineage>
        <taxon>Bacteria</taxon>
        <taxon>Pseudomonadati</taxon>
        <taxon>Pseudomonadota</taxon>
        <taxon>Betaproteobacteria</taxon>
        <taxon>Burkholderiales</taxon>
        <taxon>Sphaerotilaceae</taxon>
        <taxon>Piscinibacter</taxon>
    </lineage>
</organism>
<dbReference type="Pfam" id="PF01052">
    <property type="entry name" value="FliMN_C"/>
    <property type="match status" value="1"/>
</dbReference>
<reference evidence="3 4" key="1">
    <citation type="submission" date="2023-10" db="EMBL/GenBank/DDBJ databases">
        <title>Bacteria for the degradation of biodegradable plastic PBAT(Polybutylene adipate terephthalate).</title>
        <authorList>
            <person name="Weon H.-Y."/>
            <person name="Yeon J."/>
        </authorList>
    </citation>
    <scope>NUCLEOTIDE SEQUENCE [LARGE SCALE GENOMIC DNA]</scope>
    <source>
        <strain evidence="3 4">SBD 7-3</strain>
    </source>
</reference>
<keyword evidence="4" id="KW-1185">Reference proteome</keyword>
<dbReference type="InterPro" id="IPR036429">
    <property type="entry name" value="SpoA-like_sf"/>
</dbReference>
<dbReference type="SUPFAM" id="SSF101801">
    <property type="entry name" value="Surface presentation of antigens (SPOA)"/>
    <property type="match status" value="2"/>
</dbReference>
<comment type="similarity">
    <text evidence="1">Belongs to the FliN/MopA/SpaO family.</text>
</comment>
<dbReference type="PANTHER" id="PTHR30034:SF6">
    <property type="entry name" value="YOP PROTEINS TRANSLOCATION PROTEIN Q"/>
    <property type="match status" value="1"/>
</dbReference>
<dbReference type="Gene3D" id="2.30.330.10">
    <property type="entry name" value="SpoA-like"/>
    <property type="match status" value="1"/>
</dbReference>
<dbReference type="InterPro" id="IPR001543">
    <property type="entry name" value="FliN-like_C"/>
</dbReference>
<evidence type="ECO:0000313" key="4">
    <source>
        <dbReference type="Proteomes" id="UP001303946"/>
    </source>
</evidence>
<dbReference type="Proteomes" id="UP001303946">
    <property type="component" value="Chromosome"/>
</dbReference>
<dbReference type="RefSeq" id="WP_316702198.1">
    <property type="nucleotide sequence ID" value="NZ_CP136336.1"/>
</dbReference>
<accession>A0ABZ0CWA0</accession>
<evidence type="ECO:0000313" key="3">
    <source>
        <dbReference type="EMBL" id="WOB09242.1"/>
    </source>
</evidence>
<evidence type="ECO:0000256" key="1">
    <source>
        <dbReference type="ARBA" id="ARBA00009226"/>
    </source>
</evidence>
<proteinExistence type="inferred from homology"/>
<dbReference type="EMBL" id="CP136336">
    <property type="protein sequence ID" value="WOB09242.1"/>
    <property type="molecule type" value="Genomic_DNA"/>
</dbReference>